<proteinExistence type="predicted"/>
<dbReference type="RefSeq" id="WP_179668690.1">
    <property type="nucleotide sequence ID" value="NZ_JACCFP010000001.1"/>
</dbReference>
<dbReference type="SMART" id="SM00240">
    <property type="entry name" value="FHA"/>
    <property type="match status" value="1"/>
</dbReference>
<sequence length="367" mass="38531">MRTSAQDWASSIVVPGPGDGTLARIGPVVLLVGSSDPDVVRPYVDHAAMVAANGGQGRQLVRGYAMLLSTATDDSPGFAALAPHDTGLSVFVDGDVTVTVDDTVISGADSLAWVERLVPWPVGSVTVALPGATTPDPGSPYRLHDGVVPAGALLVTGPAAEPADDSMLSRIAEVEEMRATQPPPPPPPSPPPTADSIPVVPPAPGQSSGRPLPPPYVPEEVSFQSVLLDDLDDESFEPLPIVDDSSQVARAREPLGVVVLDDGSVYQLDVPYLLGRDPASDERVRSGAFRALPVIDTSNQVSRVHARVELRGPDAVLVDNVSTNGTYVHVPQTDDWMRMPPGGELVLVHGTRVRIGHRTLAFDAKAR</sequence>
<keyword evidence="1" id="KW-0597">Phosphoprotein</keyword>
<keyword evidence="5" id="KW-1185">Reference proteome</keyword>
<dbReference type="SUPFAM" id="SSF49879">
    <property type="entry name" value="SMAD/FHA domain"/>
    <property type="match status" value="1"/>
</dbReference>
<dbReference type="EMBL" id="JACCFP010000001">
    <property type="protein sequence ID" value="NYJ02304.1"/>
    <property type="molecule type" value="Genomic_DNA"/>
</dbReference>
<name>A0A853C4C7_9ACTN</name>
<dbReference type="InterPro" id="IPR008984">
    <property type="entry name" value="SMAD_FHA_dom_sf"/>
</dbReference>
<feature type="domain" description="FHA" evidence="3">
    <location>
        <begin position="272"/>
        <end position="329"/>
    </location>
</feature>
<gene>
    <name evidence="4" type="ORF">HNR19_003002</name>
</gene>
<evidence type="ECO:0000256" key="1">
    <source>
        <dbReference type="ARBA" id="ARBA00022553"/>
    </source>
</evidence>
<dbReference type="InterPro" id="IPR000253">
    <property type="entry name" value="FHA_dom"/>
</dbReference>
<evidence type="ECO:0000256" key="2">
    <source>
        <dbReference type="SAM" id="MobiDB-lite"/>
    </source>
</evidence>
<protein>
    <recommendedName>
        <fullName evidence="3">FHA domain-containing protein</fullName>
    </recommendedName>
</protein>
<organism evidence="4 5">
    <name type="scientific">Nocardioides thalensis</name>
    <dbReference type="NCBI Taxonomy" id="1914755"/>
    <lineage>
        <taxon>Bacteria</taxon>
        <taxon>Bacillati</taxon>
        <taxon>Actinomycetota</taxon>
        <taxon>Actinomycetes</taxon>
        <taxon>Propionibacteriales</taxon>
        <taxon>Nocardioidaceae</taxon>
        <taxon>Nocardioides</taxon>
    </lineage>
</organism>
<dbReference type="Gene3D" id="2.60.200.20">
    <property type="match status" value="1"/>
</dbReference>
<evidence type="ECO:0000313" key="4">
    <source>
        <dbReference type="EMBL" id="NYJ02304.1"/>
    </source>
</evidence>
<feature type="compositionally biased region" description="Pro residues" evidence="2">
    <location>
        <begin position="181"/>
        <end position="204"/>
    </location>
</feature>
<dbReference type="Proteomes" id="UP000530424">
    <property type="component" value="Unassembled WGS sequence"/>
</dbReference>
<dbReference type="Pfam" id="PF00498">
    <property type="entry name" value="FHA"/>
    <property type="match status" value="1"/>
</dbReference>
<dbReference type="PROSITE" id="PS50006">
    <property type="entry name" value="FHA_DOMAIN"/>
    <property type="match status" value="1"/>
</dbReference>
<reference evidence="4 5" key="1">
    <citation type="submission" date="2020-07" db="EMBL/GenBank/DDBJ databases">
        <title>Sequencing the genomes of 1000 actinobacteria strains.</title>
        <authorList>
            <person name="Klenk H.-P."/>
        </authorList>
    </citation>
    <scope>NUCLEOTIDE SEQUENCE [LARGE SCALE GENOMIC DNA]</scope>
    <source>
        <strain evidence="4 5">DSM 103833</strain>
    </source>
</reference>
<comment type="caution">
    <text evidence="4">The sequence shown here is derived from an EMBL/GenBank/DDBJ whole genome shotgun (WGS) entry which is preliminary data.</text>
</comment>
<dbReference type="AlphaFoldDB" id="A0A853C4C7"/>
<evidence type="ECO:0000313" key="5">
    <source>
        <dbReference type="Proteomes" id="UP000530424"/>
    </source>
</evidence>
<feature type="region of interest" description="Disordered" evidence="2">
    <location>
        <begin position="176"/>
        <end position="218"/>
    </location>
</feature>
<dbReference type="CDD" id="cd00060">
    <property type="entry name" value="FHA"/>
    <property type="match status" value="1"/>
</dbReference>
<accession>A0A853C4C7</accession>
<evidence type="ECO:0000259" key="3">
    <source>
        <dbReference type="PROSITE" id="PS50006"/>
    </source>
</evidence>